<evidence type="ECO:0000313" key="2">
    <source>
        <dbReference type="EMBL" id="HAT7594837.1"/>
    </source>
</evidence>
<organism evidence="2 3">
    <name type="scientific">Citrobacter werkmanii</name>
    <dbReference type="NCBI Taxonomy" id="67827"/>
    <lineage>
        <taxon>Bacteria</taxon>
        <taxon>Pseudomonadati</taxon>
        <taxon>Pseudomonadota</taxon>
        <taxon>Gammaproteobacteria</taxon>
        <taxon>Enterobacterales</taxon>
        <taxon>Enterobacteriaceae</taxon>
        <taxon>Citrobacter</taxon>
        <taxon>Citrobacter freundii complex</taxon>
    </lineage>
</organism>
<feature type="compositionally biased region" description="Basic and acidic residues" evidence="1">
    <location>
        <begin position="34"/>
        <end position="55"/>
    </location>
</feature>
<comment type="caution">
    <text evidence="2">The sequence shown here is derived from an EMBL/GenBank/DDBJ whole genome shotgun (WGS) entry which is preliminary data.</text>
</comment>
<name>A0AA38DSL7_9ENTR</name>
<dbReference type="AlphaFoldDB" id="A0AA38DSL7"/>
<protein>
    <submittedName>
        <fullName evidence="2">Uncharacterized protein</fullName>
    </submittedName>
</protein>
<dbReference type="Proteomes" id="UP000867745">
    <property type="component" value="Unassembled WGS sequence"/>
</dbReference>
<feature type="region of interest" description="Disordered" evidence="1">
    <location>
        <begin position="21"/>
        <end position="55"/>
    </location>
</feature>
<gene>
    <name evidence="2" type="ORF">JAW44_004646</name>
</gene>
<sequence>MANNFFQNGGSQADALTTIAMGGKPHTSIMMENRGNKPDTEGSGREPKQPEVELTPDKAHQMILEAVAAQVASASLADSAAAVFDWASSEDSSYDNLDAFAQSLAGIDDNTDEPTDEEMDDYYNILAEMANFMVSVGIDEDAVTTFFDDADDEMGASIASQLNDIDMDEQDELVATYSVSGDDTMTEALKKVVRNGKVKLIRKPFRKHRRTSAQRMALKKAQRKANTAQGKLHRKKSMKLRAKRIG</sequence>
<reference evidence="2" key="2">
    <citation type="submission" date="2020-11" db="EMBL/GenBank/DDBJ databases">
        <authorList>
            <consortium name="NCBI Pathogen Detection Project"/>
        </authorList>
    </citation>
    <scope>NUCLEOTIDE SEQUENCE</scope>
    <source>
        <strain evidence="2">RS189</strain>
    </source>
</reference>
<reference evidence="2" key="1">
    <citation type="journal article" date="2018" name="Genome Biol.">
        <title>SKESA: strategic k-mer extension for scrupulous assemblies.</title>
        <authorList>
            <person name="Souvorov A."/>
            <person name="Agarwala R."/>
            <person name="Lipman D.J."/>
        </authorList>
    </citation>
    <scope>NUCLEOTIDE SEQUENCE</scope>
    <source>
        <strain evidence="2">RS189</strain>
    </source>
</reference>
<dbReference type="EMBL" id="DACUGV010000010">
    <property type="protein sequence ID" value="HAT7594837.1"/>
    <property type="molecule type" value="Genomic_DNA"/>
</dbReference>
<accession>A0AA38DSL7</accession>
<evidence type="ECO:0000313" key="3">
    <source>
        <dbReference type="Proteomes" id="UP000867745"/>
    </source>
</evidence>
<proteinExistence type="predicted"/>
<evidence type="ECO:0000256" key="1">
    <source>
        <dbReference type="SAM" id="MobiDB-lite"/>
    </source>
</evidence>